<keyword evidence="3" id="KW-1185">Reference proteome</keyword>
<dbReference type="EMBL" id="CP019434">
    <property type="protein sequence ID" value="APZ43089.1"/>
    <property type="molecule type" value="Genomic_DNA"/>
</dbReference>
<organism evidence="2 3">
    <name type="scientific">Acidihalobacter ferrooxydans</name>
    <dbReference type="NCBI Taxonomy" id="1765967"/>
    <lineage>
        <taxon>Bacteria</taxon>
        <taxon>Pseudomonadati</taxon>
        <taxon>Pseudomonadota</taxon>
        <taxon>Gammaproteobacteria</taxon>
        <taxon>Chromatiales</taxon>
        <taxon>Ectothiorhodospiraceae</taxon>
        <taxon>Acidihalobacter</taxon>
    </lineage>
</organism>
<sequence>MEPPVSPPEVSDDAERLEGLAAIRCATLSLVQAAKYDLAICSHELEPLLYNEESFTEAVSHLARNGRHARVRLLIREHDTLVRQGHRLLRLAQQIPSHIEIRRIAPEHRHSMHGFLIADDGVFYQPQTTVYEARVSMHDRRWARSLSAEFQRLWDYSIDDPHLRRLAFVG</sequence>
<proteinExistence type="predicted"/>
<dbReference type="OrthoDB" id="6080223at2"/>
<dbReference type="STRING" id="1765967.BW247_08295"/>
<accession>A0A1P8UGY6</accession>
<dbReference type="KEGG" id="afy:BW247_08295"/>
<reference evidence="2 3" key="1">
    <citation type="submission" date="2017-01" db="EMBL/GenBank/DDBJ databases">
        <title>Draft sequence of Acidihalobacter ferrooxidans strain DSM 14175 (strain V8).</title>
        <authorList>
            <person name="Khaleque H.N."/>
            <person name="Ramsay J.P."/>
            <person name="Murphy R.J.T."/>
            <person name="Kaksonen A.H."/>
            <person name="Boxall N.J."/>
            <person name="Watkin E.L.J."/>
        </authorList>
    </citation>
    <scope>NUCLEOTIDE SEQUENCE [LARGE SCALE GENOMIC DNA]</scope>
    <source>
        <strain evidence="2 3">V8</strain>
    </source>
</reference>
<dbReference type="Proteomes" id="UP000243807">
    <property type="component" value="Chromosome"/>
</dbReference>
<evidence type="ECO:0000313" key="2">
    <source>
        <dbReference type="EMBL" id="APZ43089.1"/>
    </source>
</evidence>
<dbReference type="RefSeq" id="WP_076836737.1">
    <property type="nucleotide sequence ID" value="NZ_CP019434.1"/>
</dbReference>
<feature type="domain" description="DUF7931" evidence="1">
    <location>
        <begin position="22"/>
        <end position="166"/>
    </location>
</feature>
<name>A0A1P8UGY6_9GAMM</name>
<evidence type="ECO:0000313" key="3">
    <source>
        <dbReference type="Proteomes" id="UP000243807"/>
    </source>
</evidence>
<dbReference type="Pfam" id="PF25559">
    <property type="entry name" value="DUF7931"/>
    <property type="match status" value="1"/>
</dbReference>
<protein>
    <recommendedName>
        <fullName evidence="1">DUF7931 domain-containing protein</fullName>
    </recommendedName>
</protein>
<evidence type="ECO:0000259" key="1">
    <source>
        <dbReference type="Pfam" id="PF25559"/>
    </source>
</evidence>
<gene>
    <name evidence="2" type="ORF">BW247_08295</name>
</gene>
<dbReference type="AlphaFoldDB" id="A0A1P8UGY6"/>
<dbReference type="SUPFAM" id="SSF56024">
    <property type="entry name" value="Phospholipase D/nuclease"/>
    <property type="match status" value="1"/>
</dbReference>
<dbReference type="InterPro" id="IPR057691">
    <property type="entry name" value="DUF7931"/>
</dbReference>